<dbReference type="RefSeq" id="WP_298823520.1">
    <property type="nucleotide sequence ID" value="NZ_JAYKBW010000005.1"/>
</dbReference>
<keyword evidence="2" id="KW-1185">Reference proteome</keyword>
<dbReference type="EMBL" id="JAYKBW010000005">
    <property type="protein sequence ID" value="MEB3074707.1"/>
    <property type="molecule type" value="Genomic_DNA"/>
</dbReference>
<comment type="caution">
    <text evidence="1">The sequence shown here is derived from an EMBL/GenBank/DDBJ whole genome shotgun (WGS) entry which is preliminary data.</text>
</comment>
<evidence type="ECO:0000313" key="2">
    <source>
        <dbReference type="Proteomes" id="UP001311730"/>
    </source>
</evidence>
<sequence length="136" mass="15363">MRYLYIFSLLSLMACNNSPKESSQAKEETAVQSNTSTEQGIRYEGAIQIGTKELVDTTIVLGNNNEYTKTVIFPDHEPTTHKGKFEWNEADKTIALIGENGTKEYYRVDAQVLIYLADPNKKLTAEEEAMVTLHQK</sequence>
<proteinExistence type="predicted"/>
<name>A0ABU5Z995_9FLAO</name>
<protein>
    <submittedName>
        <fullName evidence="1">Copper resistance protein NlpE N-terminal domain-containing protein</fullName>
    </submittedName>
</protein>
<dbReference type="InterPro" id="IPR043176">
    <property type="entry name" value="NlpE_N_sf"/>
</dbReference>
<dbReference type="PROSITE" id="PS51257">
    <property type="entry name" value="PROKAR_LIPOPROTEIN"/>
    <property type="match status" value="1"/>
</dbReference>
<dbReference type="Pfam" id="PF04170">
    <property type="entry name" value="NlpE"/>
    <property type="match status" value="1"/>
</dbReference>
<gene>
    <name evidence="1" type="ORF">VJJ08_05260</name>
</gene>
<organism evidence="1 2">
    <name type="scientific">Capnocytophaga gingivalis</name>
    <dbReference type="NCBI Taxonomy" id="1017"/>
    <lineage>
        <taxon>Bacteria</taxon>
        <taxon>Pseudomonadati</taxon>
        <taxon>Bacteroidota</taxon>
        <taxon>Flavobacteriia</taxon>
        <taxon>Flavobacteriales</taxon>
        <taxon>Flavobacteriaceae</taxon>
        <taxon>Capnocytophaga</taxon>
    </lineage>
</organism>
<accession>A0ABU5Z995</accession>
<dbReference type="InterPro" id="IPR007298">
    <property type="entry name" value="Cu-R_lipoprotein_NlpE"/>
</dbReference>
<dbReference type="Gene3D" id="2.40.128.300">
    <property type="match status" value="1"/>
</dbReference>
<reference evidence="1 2" key="1">
    <citation type="submission" date="2023-12" db="EMBL/GenBank/DDBJ databases">
        <title>Genomic sequences of Capnocytophaga and Parvimonas strains.</title>
        <authorList>
            <person name="Watt R.M."/>
            <person name="Wang M."/>
            <person name="Yang T."/>
            <person name="Tong W.M."/>
        </authorList>
    </citation>
    <scope>NUCLEOTIDE SEQUENCE [LARGE SCALE GENOMIC DNA]</scope>
    <source>
        <strain evidence="1 2">CCUG 13096</strain>
    </source>
</reference>
<dbReference type="Proteomes" id="UP001311730">
    <property type="component" value="Unassembled WGS sequence"/>
</dbReference>
<evidence type="ECO:0000313" key="1">
    <source>
        <dbReference type="EMBL" id="MEB3074707.1"/>
    </source>
</evidence>